<gene>
    <name evidence="1" type="ORF">H0E87_023554</name>
</gene>
<comment type="caution">
    <text evidence="1">The sequence shown here is derived from an EMBL/GenBank/DDBJ whole genome shotgun (WGS) entry which is preliminary data.</text>
</comment>
<evidence type="ECO:0000313" key="2">
    <source>
        <dbReference type="Proteomes" id="UP000807159"/>
    </source>
</evidence>
<protein>
    <submittedName>
        <fullName evidence="1">Uncharacterized protein</fullName>
    </submittedName>
</protein>
<dbReference type="EMBL" id="JACEGQ020000013">
    <property type="protein sequence ID" value="KAH8491464.1"/>
    <property type="molecule type" value="Genomic_DNA"/>
</dbReference>
<organism evidence="1 2">
    <name type="scientific">Populus deltoides</name>
    <name type="common">Eastern poplar</name>
    <name type="synonym">Eastern cottonwood</name>
    <dbReference type="NCBI Taxonomy" id="3696"/>
    <lineage>
        <taxon>Eukaryota</taxon>
        <taxon>Viridiplantae</taxon>
        <taxon>Streptophyta</taxon>
        <taxon>Embryophyta</taxon>
        <taxon>Tracheophyta</taxon>
        <taxon>Spermatophyta</taxon>
        <taxon>Magnoliopsida</taxon>
        <taxon>eudicotyledons</taxon>
        <taxon>Gunneridae</taxon>
        <taxon>Pentapetalae</taxon>
        <taxon>rosids</taxon>
        <taxon>fabids</taxon>
        <taxon>Malpighiales</taxon>
        <taxon>Salicaceae</taxon>
        <taxon>Saliceae</taxon>
        <taxon>Populus</taxon>
    </lineage>
</organism>
<dbReference type="PANTHER" id="PTHR31317">
    <property type="entry name" value="OS08G0163500 PROTEIN"/>
    <property type="match status" value="1"/>
</dbReference>
<accession>A0A8T2XFM2</accession>
<proteinExistence type="predicted"/>
<keyword evidence="2" id="KW-1185">Reference proteome</keyword>
<dbReference type="Proteomes" id="UP000807159">
    <property type="component" value="Chromosome 13"/>
</dbReference>
<reference evidence="1" key="1">
    <citation type="journal article" date="2021" name="J. Hered.">
        <title>Genome Assembly of Salicaceae Populus deltoides (Eastern Cottonwood) I-69 Based on Nanopore Sequencing and Hi-C Technologies.</title>
        <authorList>
            <person name="Bai S."/>
            <person name="Wu H."/>
            <person name="Zhang J."/>
            <person name="Pan Z."/>
            <person name="Zhao W."/>
            <person name="Li Z."/>
            <person name="Tong C."/>
        </authorList>
    </citation>
    <scope>NUCLEOTIDE SEQUENCE</scope>
    <source>
        <tissue evidence="1">Leaf</tissue>
    </source>
</reference>
<dbReference type="Pfam" id="PF06219">
    <property type="entry name" value="DUF1005"/>
    <property type="match status" value="1"/>
</dbReference>
<name>A0A8T2XFM2_POPDE</name>
<evidence type="ECO:0000313" key="1">
    <source>
        <dbReference type="EMBL" id="KAH8491464.1"/>
    </source>
</evidence>
<dbReference type="InterPro" id="IPR010410">
    <property type="entry name" value="DUF1005"/>
</dbReference>
<sequence>MEALMGVEGKPPIACFSVVPRLLRFPHSFGYNDFGADSHGPTTERQCPAIVLIIRSSLMRTFDGYELTGVTRVDPLSTFWSTSDDGADVETERRGSGRVEGEVMIFLARLLQQRFITTPLCSNRLTAGHGKAGHGVGIGIRDSIYCRFHLLSEGQGSCELQQLNTKPTSSGDFSGLGPIVEWFCYELSSAGKAWQAIGSVSHMRHVTCVEDAAIFCQRAAAVDLSIVACRPFREKLRKEGRHSL</sequence>
<dbReference type="AlphaFoldDB" id="A0A8T2XFM2"/>
<dbReference type="PANTHER" id="PTHR31317:SF4">
    <property type="entry name" value="OS08G0163500 PROTEIN"/>
    <property type="match status" value="1"/>
</dbReference>